<evidence type="ECO:0000256" key="1">
    <source>
        <dbReference type="SAM" id="MobiDB-lite"/>
    </source>
</evidence>
<dbReference type="AlphaFoldDB" id="K0RKF9"/>
<dbReference type="Proteomes" id="UP000266841">
    <property type="component" value="Unassembled WGS sequence"/>
</dbReference>
<keyword evidence="3" id="KW-1185">Reference proteome</keyword>
<comment type="caution">
    <text evidence="2">The sequence shown here is derived from an EMBL/GenBank/DDBJ whole genome shotgun (WGS) entry which is preliminary data.</text>
</comment>
<dbReference type="EMBL" id="AGNL01039274">
    <property type="protein sequence ID" value="EJK52769.1"/>
    <property type="molecule type" value="Genomic_DNA"/>
</dbReference>
<name>K0RKF9_THAOC</name>
<gene>
    <name evidence="2" type="ORF">THAOC_27926</name>
</gene>
<feature type="compositionally biased region" description="Basic residues" evidence="1">
    <location>
        <begin position="91"/>
        <end position="109"/>
    </location>
</feature>
<feature type="region of interest" description="Disordered" evidence="1">
    <location>
        <begin position="81"/>
        <end position="109"/>
    </location>
</feature>
<reference evidence="2 3" key="1">
    <citation type="journal article" date="2012" name="Genome Biol.">
        <title>Genome and low-iron response of an oceanic diatom adapted to chronic iron limitation.</title>
        <authorList>
            <person name="Lommer M."/>
            <person name="Specht M."/>
            <person name="Roy A.S."/>
            <person name="Kraemer L."/>
            <person name="Andreson R."/>
            <person name="Gutowska M.A."/>
            <person name="Wolf J."/>
            <person name="Bergner S.V."/>
            <person name="Schilhabel M.B."/>
            <person name="Klostermeier U.C."/>
            <person name="Beiko R.G."/>
            <person name="Rosenstiel P."/>
            <person name="Hippler M."/>
            <person name="Laroche J."/>
        </authorList>
    </citation>
    <scope>NUCLEOTIDE SEQUENCE [LARGE SCALE GENOMIC DNA]</scope>
    <source>
        <strain evidence="2 3">CCMP1005</strain>
    </source>
</reference>
<feature type="compositionally biased region" description="Low complexity" evidence="1">
    <location>
        <begin position="1"/>
        <end position="19"/>
    </location>
</feature>
<evidence type="ECO:0000313" key="2">
    <source>
        <dbReference type="EMBL" id="EJK52769.1"/>
    </source>
</evidence>
<sequence length="121" mass="13272">MSNEAAAAQAAVESADLAARSLHSPGVDVERPRKAEGGQVHDLLRPNPIARGCAFDDKCLLHKEGVRWLYYNGASVRNVSGRSHAEEGSSRKHSKTAMKQRIKNTMKKSGKVEEVSYSWLP</sequence>
<protein>
    <submittedName>
        <fullName evidence="2">Uncharacterized protein</fullName>
    </submittedName>
</protein>
<feature type="region of interest" description="Disordered" evidence="1">
    <location>
        <begin position="1"/>
        <end position="43"/>
    </location>
</feature>
<evidence type="ECO:0000313" key="3">
    <source>
        <dbReference type="Proteomes" id="UP000266841"/>
    </source>
</evidence>
<accession>K0RKF9</accession>
<organism evidence="2 3">
    <name type="scientific">Thalassiosira oceanica</name>
    <name type="common">Marine diatom</name>
    <dbReference type="NCBI Taxonomy" id="159749"/>
    <lineage>
        <taxon>Eukaryota</taxon>
        <taxon>Sar</taxon>
        <taxon>Stramenopiles</taxon>
        <taxon>Ochrophyta</taxon>
        <taxon>Bacillariophyta</taxon>
        <taxon>Coscinodiscophyceae</taxon>
        <taxon>Thalassiosirophycidae</taxon>
        <taxon>Thalassiosirales</taxon>
        <taxon>Thalassiosiraceae</taxon>
        <taxon>Thalassiosira</taxon>
    </lineage>
</organism>
<proteinExistence type="predicted"/>